<feature type="compositionally biased region" description="Low complexity" evidence="1">
    <location>
        <begin position="42"/>
        <end position="58"/>
    </location>
</feature>
<feature type="compositionally biased region" description="Basic residues" evidence="1">
    <location>
        <begin position="103"/>
        <end position="113"/>
    </location>
</feature>
<feature type="region of interest" description="Disordered" evidence="1">
    <location>
        <begin position="94"/>
        <end position="123"/>
    </location>
</feature>
<reference evidence="2 3" key="1">
    <citation type="submission" date="2019-03" db="EMBL/GenBank/DDBJ databases">
        <title>First draft genome of Liparis tanakae, snailfish: a comprehensive survey of snailfish specific genes.</title>
        <authorList>
            <person name="Kim W."/>
            <person name="Song I."/>
            <person name="Jeong J.-H."/>
            <person name="Kim D."/>
            <person name="Kim S."/>
            <person name="Ryu S."/>
            <person name="Song J.Y."/>
            <person name="Lee S.K."/>
        </authorList>
    </citation>
    <scope>NUCLEOTIDE SEQUENCE [LARGE SCALE GENOMIC DNA]</scope>
    <source>
        <tissue evidence="2">Muscle</tissue>
    </source>
</reference>
<dbReference type="EMBL" id="SRLO01003136">
    <property type="protein sequence ID" value="TNN31812.1"/>
    <property type="molecule type" value="Genomic_DNA"/>
</dbReference>
<dbReference type="Proteomes" id="UP000314294">
    <property type="component" value="Unassembled WGS sequence"/>
</dbReference>
<accession>A0A4Z2EU66</accession>
<evidence type="ECO:0000256" key="1">
    <source>
        <dbReference type="SAM" id="MobiDB-lite"/>
    </source>
</evidence>
<name>A0A4Z2EU66_9TELE</name>
<keyword evidence="3" id="KW-1185">Reference proteome</keyword>
<protein>
    <submittedName>
        <fullName evidence="2">Uncharacterized protein</fullName>
    </submittedName>
</protein>
<sequence>MPVLDRSTLRRAEPAGAGAMRMPVKRPTECCREPTEAGRSDAAGAARVGPRTGRAGPRPAGGPPARPQGALTPPSPWRLCARTSSFSELLLHCSSSMEPHGGEKKKKKKKKIRASPSEHFTSC</sequence>
<dbReference type="AlphaFoldDB" id="A0A4Z2EU66"/>
<feature type="region of interest" description="Disordered" evidence="1">
    <location>
        <begin position="1"/>
        <end position="78"/>
    </location>
</feature>
<comment type="caution">
    <text evidence="2">The sequence shown here is derived from an EMBL/GenBank/DDBJ whole genome shotgun (WGS) entry which is preliminary data.</text>
</comment>
<gene>
    <name evidence="2" type="ORF">EYF80_058030</name>
</gene>
<organism evidence="2 3">
    <name type="scientific">Liparis tanakae</name>
    <name type="common">Tanaka's snailfish</name>
    <dbReference type="NCBI Taxonomy" id="230148"/>
    <lineage>
        <taxon>Eukaryota</taxon>
        <taxon>Metazoa</taxon>
        <taxon>Chordata</taxon>
        <taxon>Craniata</taxon>
        <taxon>Vertebrata</taxon>
        <taxon>Euteleostomi</taxon>
        <taxon>Actinopterygii</taxon>
        <taxon>Neopterygii</taxon>
        <taxon>Teleostei</taxon>
        <taxon>Neoteleostei</taxon>
        <taxon>Acanthomorphata</taxon>
        <taxon>Eupercaria</taxon>
        <taxon>Perciformes</taxon>
        <taxon>Cottioidei</taxon>
        <taxon>Cottales</taxon>
        <taxon>Liparidae</taxon>
        <taxon>Liparis</taxon>
    </lineage>
</organism>
<feature type="compositionally biased region" description="Basic and acidic residues" evidence="1">
    <location>
        <begin position="26"/>
        <end position="39"/>
    </location>
</feature>
<proteinExistence type="predicted"/>
<evidence type="ECO:0000313" key="2">
    <source>
        <dbReference type="EMBL" id="TNN31812.1"/>
    </source>
</evidence>
<evidence type="ECO:0000313" key="3">
    <source>
        <dbReference type="Proteomes" id="UP000314294"/>
    </source>
</evidence>